<dbReference type="Proteomes" id="UP000248326">
    <property type="component" value="Unassembled WGS sequence"/>
</dbReference>
<organism evidence="3 4">
    <name type="scientific">Deinococcus yavapaiensis KR-236</name>
    <dbReference type="NCBI Taxonomy" id="694435"/>
    <lineage>
        <taxon>Bacteria</taxon>
        <taxon>Thermotogati</taxon>
        <taxon>Deinococcota</taxon>
        <taxon>Deinococci</taxon>
        <taxon>Deinococcales</taxon>
        <taxon>Deinococcaceae</taxon>
        <taxon>Deinococcus</taxon>
    </lineage>
</organism>
<name>A0A318SEN0_9DEIO</name>
<protein>
    <submittedName>
        <fullName evidence="3">Uncharacterized protein</fullName>
    </submittedName>
</protein>
<evidence type="ECO:0000256" key="2">
    <source>
        <dbReference type="SAM" id="SignalP"/>
    </source>
</evidence>
<dbReference type="OrthoDB" id="64170at2"/>
<feature type="chain" id="PRO_5016363045" evidence="2">
    <location>
        <begin position="22"/>
        <end position="314"/>
    </location>
</feature>
<evidence type="ECO:0000313" key="4">
    <source>
        <dbReference type="Proteomes" id="UP000248326"/>
    </source>
</evidence>
<reference evidence="3 4" key="1">
    <citation type="submission" date="2018-06" db="EMBL/GenBank/DDBJ databases">
        <title>Genomic Encyclopedia of Type Strains, Phase IV (KMG-IV): sequencing the most valuable type-strain genomes for metagenomic binning, comparative biology and taxonomic classification.</title>
        <authorList>
            <person name="Goeker M."/>
        </authorList>
    </citation>
    <scope>NUCLEOTIDE SEQUENCE [LARGE SCALE GENOMIC DNA]</scope>
    <source>
        <strain evidence="3 4">DSM 18048</strain>
    </source>
</reference>
<dbReference type="EMBL" id="QJSX01000015">
    <property type="protein sequence ID" value="PYE51198.1"/>
    <property type="molecule type" value="Genomic_DNA"/>
</dbReference>
<gene>
    <name evidence="3" type="ORF">DES52_115130</name>
</gene>
<dbReference type="RefSeq" id="WP_110888101.1">
    <property type="nucleotide sequence ID" value="NZ_QJSX01000015.1"/>
</dbReference>
<accession>A0A318SEN0</accession>
<comment type="caution">
    <text evidence="3">The sequence shown here is derived from an EMBL/GenBank/DDBJ whole genome shotgun (WGS) entry which is preliminary data.</text>
</comment>
<proteinExistence type="predicted"/>
<feature type="signal peptide" evidence="2">
    <location>
        <begin position="1"/>
        <end position="21"/>
    </location>
</feature>
<feature type="region of interest" description="Disordered" evidence="1">
    <location>
        <begin position="188"/>
        <end position="230"/>
    </location>
</feature>
<evidence type="ECO:0000313" key="3">
    <source>
        <dbReference type="EMBL" id="PYE51198.1"/>
    </source>
</evidence>
<sequence length="314" mass="33753">MKRTSNALALLAMLALGTTQAQLLEQATPQERELLQRALGISDAAQFMPGALPAEIERDFGASLKTLPNLRVIGSVVQGAPSNAYGPYIQSHLVTTARAAHVEAVMTAALRQTGWQDKDSAVVASSRNAFTSGSVRGVPVTTYLKGERHLSYFSSEHHGTTSVTLSMDRELSTSTSLALLSSSLARPPLANDGASNSAPPGGRRTPFANGSLPRLAPPPDARVRETGSRASTDFAKDTATIFTSGSAEHVFDHYVEELRKAGWRLTGREVRSNGEVVASFDVRFQERDLQGRLSMTSEAIQPGRFDVRLESFGR</sequence>
<keyword evidence="2" id="KW-0732">Signal</keyword>
<keyword evidence="4" id="KW-1185">Reference proteome</keyword>
<dbReference type="AlphaFoldDB" id="A0A318SEN0"/>
<evidence type="ECO:0000256" key="1">
    <source>
        <dbReference type="SAM" id="MobiDB-lite"/>
    </source>
</evidence>